<accession>A0A5K1K1I1</accession>
<organism evidence="2">
    <name type="scientific">Ganoderma boninense</name>
    <dbReference type="NCBI Taxonomy" id="34458"/>
    <lineage>
        <taxon>Eukaryota</taxon>
        <taxon>Fungi</taxon>
        <taxon>Dikarya</taxon>
        <taxon>Basidiomycota</taxon>
        <taxon>Agaricomycotina</taxon>
        <taxon>Agaricomycetes</taxon>
        <taxon>Polyporales</taxon>
        <taxon>Polyporaceae</taxon>
        <taxon>Ganoderma</taxon>
    </lineage>
</organism>
<name>A0A5K1K1I1_9APHY</name>
<gene>
    <name evidence="2" type="primary">W7MS09</name>
</gene>
<dbReference type="AlphaFoldDB" id="A0A5K1K1I1"/>
<reference evidence="2" key="1">
    <citation type="submission" date="2019-10" db="EMBL/GenBank/DDBJ databases">
        <authorList>
            <person name="Nor Muhammad N."/>
        </authorList>
    </citation>
    <scope>NUCLEOTIDE SEQUENCE</scope>
</reference>
<feature type="region of interest" description="Disordered" evidence="1">
    <location>
        <begin position="114"/>
        <end position="135"/>
    </location>
</feature>
<dbReference type="GO" id="GO:0016740">
    <property type="term" value="F:transferase activity"/>
    <property type="evidence" value="ECO:0007669"/>
    <property type="project" value="UniProtKB-KW"/>
</dbReference>
<feature type="region of interest" description="Disordered" evidence="1">
    <location>
        <begin position="1"/>
        <end position="29"/>
    </location>
</feature>
<dbReference type="EC" id="2.5.1.-" evidence="2"/>
<dbReference type="EMBL" id="LR727347">
    <property type="protein sequence ID" value="VWO99026.1"/>
    <property type="molecule type" value="Genomic_DNA"/>
</dbReference>
<keyword evidence="2" id="KW-0808">Transferase</keyword>
<sequence>MGDEPSGQAATTRTRHVARALSSTTHSARPLRTASILPFLLSPFGLAGTRPPTQSPLPRSSSDSAERQAFASLSRAPTVPSRLVSARAPAIYTQSRSRSAIDLSRAIGFQAPARARDASWMSSLHRRKPSATPPA</sequence>
<proteinExistence type="predicted"/>
<feature type="region of interest" description="Disordered" evidence="1">
    <location>
        <begin position="45"/>
        <end position="78"/>
    </location>
</feature>
<evidence type="ECO:0000256" key="1">
    <source>
        <dbReference type="SAM" id="MobiDB-lite"/>
    </source>
</evidence>
<protein>
    <submittedName>
        <fullName evidence="2">Sulfhydrylase FUB7 )</fullName>
        <ecNumber evidence="2">2.5.1.-</ecNumber>
    </submittedName>
</protein>
<evidence type="ECO:0000313" key="2">
    <source>
        <dbReference type="EMBL" id="VWO99026.1"/>
    </source>
</evidence>